<organism evidence="1 2">
    <name type="scientific">Strongylus vulgaris</name>
    <name type="common">Blood worm</name>
    <dbReference type="NCBI Taxonomy" id="40348"/>
    <lineage>
        <taxon>Eukaryota</taxon>
        <taxon>Metazoa</taxon>
        <taxon>Ecdysozoa</taxon>
        <taxon>Nematoda</taxon>
        <taxon>Chromadorea</taxon>
        <taxon>Rhabditida</taxon>
        <taxon>Rhabditina</taxon>
        <taxon>Rhabditomorpha</taxon>
        <taxon>Strongyloidea</taxon>
        <taxon>Strongylidae</taxon>
        <taxon>Strongylus</taxon>
    </lineage>
</organism>
<evidence type="ECO:0000313" key="1">
    <source>
        <dbReference type="EMBL" id="VDM71847.1"/>
    </source>
</evidence>
<dbReference type="AlphaFoldDB" id="A0A3P7J681"/>
<sequence length="149" mass="16361">MSTAGVLWRIKAQQGGYHSQLPHIRLPGLCFLQGDYAAVDAPCSFEKGVKIVGRDCPGVIDVENETISMASRLSFWSEIRGQPDTGLDEIRASFSLTSCTVDKTFPQTLAEPCQGLPSFQHRNCYNSEYVTSENPTNKLVAGPLLNPIR</sequence>
<gene>
    <name evidence="1" type="ORF">SVUK_LOCUS6845</name>
</gene>
<keyword evidence="2" id="KW-1185">Reference proteome</keyword>
<protein>
    <submittedName>
        <fullName evidence="1">Uncharacterized protein</fullName>
    </submittedName>
</protein>
<proteinExistence type="predicted"/>
<dbReference type="EMBL" id="UYYB01022375">
    <property type="protein sequence ID" value="VDM71847.1"/>
    <property type="molecule type" value="Genomic_DNA"/>
</dbReference>
<accession>A0A3P7J681</accession>
<reference evidence="1 2" key="1">
    <citation type="submission" date="2018-11" db="EMBL/GenBank/DDBJ databases">
        <authorList>
            <consortium name="Pathogen Informatics"/>
        </authorList>
    </citation>
    <scope>NUCLEOTIDE SEQUENCE [LARGE SCALE GENOMIC DNA]</scope>
</reference>
<dbReference type="Proteomes" id="UP000270094">
    <property type="component" value="Unassembled WGS sequence"/>
</dbReference>
<name>A0A3P7J681_STRVU</name>
<evidence type="ECO:0000313" key="2">
    <source>
        <dbReference type="Proteomes" id="UP000270094"/>
    </source>
</evidence>